<gene>
    <name evidence="7" type="primary">surA</name>
    <name evidence="10" type="ORF">CF392_09455</name>
</gene>
<feature type="signal peptide" evidence="7">
    <location>
        <begin position="1"/>
        <end position="26"/>
    </location>
</feature>
<evidence type="ECO:0000256" key="8">
    <source>
        <dbReference type="SAM" id="MobiDB-lite"/>
    </source>
</evidence>
<dbReference type="PANTHER" id="PTHR47637:SF1">
    <property type="entry name" value="CHAPERONE SURA"/>
    <property type="match status" value="1"/>
</dbReference>
<feature type="domain" description="PpiC" evidence="9">
    <location>
        <begin position="290"/>
        <end position="389"/>
    </location>
</feature>
<organism evidence="10 11">
    <name type="scientific">Tamilnaduibacter salinus</name>
    <dbReference type="NCBI Taxonomy" id="1484056"/>
    <lineage>
        <taxon>Bacteria</taxon>
        <taxon>Pseudomonadati</taxon>
        <taxon>Pseudomonadota</taxon>
        <taxon>Gammaproteobacteria</taxon>
        <taxon>Pseudomonadales</taxon>
        <taxon>Marinobacteraceae</taxon>
        <taxon>Tamilnaduibacter</taxon>
    </lineage>
</organism>
<feature type="compositionally biased region" description="Basic and acidic residues" evidence="8">
    <location>
        <begin position="435"/>
        <end position="445"/>
    </location>
</feature>
<feature type="chain" id="PRO_5013410292" description="Chaperone SurA" evidence="7">
    <location>
        <begin position="27"/>
        <end position="455"/>
    </location>
</feature>
<dbReference type="GO" id="GO:0003755">
    <property type="term" value="F:peptidyl-prolyl cis-trans isomerase activity"/>
    <property type="evidence" value="ECO:0007669"/>
    <property type="project" value="UniProtKB-UniRule"/>
</dbReference>
<dbReference type="GO" id="GO:0030288">
    <property type="term" value="C:outer membrane-bounded periplasmic space"/>
    <property type="evidence" value="ECO:0007669"/>
    <property type="project" value="InterPro"/>
</dbReference>
<evidence type="ECO:0000256" key="6">
    <source>
        <dbReference type="ARBA" id="ARBA00023235"/>
    </source>
</evidence>
<proteinExistence type="inferred from homology"/>
<protein>
    <recommendedName>
        <fullName evidence="7">Chaperone SurA</fullName>
    </recommendedName>
    <alternativeName>
        <fullName evidence="7">Peptidyl-prolyl cis-trans isomerase SurA</fullName>
        <shortName evidence="7">PPIase SurA</shortName>
        <ecNumber evidence="7">5.2.1.8</ecNumber>
    </alternativeName>
    <alternativeName>
        <fullName evidence="7">Rotamase SurA</fullName>
    </alternativeName>
</protein>
<evidence type="ECO:0000256" key="1">
    <source>
        <dbReference type="ARBA" id="ARBA00022729"/>
    </source>
</evidence>
<keyword evidence="4 7" id="KW-0697">Rotamase</keyword>
<accession>A0A2A2I387</accession>
<dbReference type="GO" id="GO:0050821">
    <property type="term" value="P:protein stabilization"/>
    <property type="evidence" value="ECO:0007669"/>
    <property type="project" value="InterPro"/>
</dbReference>
<dbReference type="GO" id="GO:0042277">
    <property type="term" value="F:peptide binding"/>
    <property type="evidence" value="ECO:0007669"/>
    <property type="project" value="InterPro"/>
</dbReference>
<keyword evidence="2 7" id="KW-0677">Repeat</keyword>
<feature type="region of interest" description="Disordered" evidence="8">
    <location>
        <begin position="435"/>
        <end position="455"/>
    </location>
</feature>
<evidence type="ECO:0000256" key="2">
    <source>
        <dbReference type="ARBA" id="ARBA00022737"/>
    </source>
</evidence>
<dbReference type="GO" id="GO:0006457">
    <property type="term" value="P:protein folding"/>
    <property type="evidence" value="ECO:0007669"/>
    <property type="project" value="UniProtKB-UniRule"/>
</dbReference>
<dbReference type="InterPro" id="IPR050280">
    <property type="entry name" value="OMP_Chaperone_SurA"/>
</dbReference>
<comment type="function">
    <text evidence="7">Chaperone involved in the correct folding and assembly of outer membrane proteins. Recognizes specific patterns of aromatic residues and the orientation of their side chains, which are found more frequently in integral outer membrane proteins. May act in both early periplasmic and late outer membrane-associated steps of protein maturation.</text>
</comment>
<sequence length="455" mass="50939" precursor="true">MTRNRHFLASLILGLVAVLGAGTALAERQPLDRVIAIVNDGVILQSELENRIKTVTSRLRGQGTGVPPRDVLEERVLDQLIQDAIQLQMADRAGMRISDNELNDTMRNIASRNNMTLDEFEAQLNREGLSYQQAREQIRREMLISRVQQRQVGSRVRVTQREIDNFNASRADQAQSSTEYKLAHILVAVDDTNDEAEMAEAREKIERLRQRIESGTGFQQVAVAESDGTNALEGGILGWRQEGQLPSLVSDVVPSLPVGETSSVLESGSGFHLVQVVDKRGGDQGQSRMVEQHQVRHILIRPQEAGSPQEARATIEDLYQRIGNGASFATLAREYSDDKVSGNEGGRLGWVSPGEMVPAFEEQMMQAPVGVVTEPFRSRFGWHILEVRDEREKDMTRQIQTNKARQALYQRKFDSELQTWLREIRAEAFIEIKSDKLADDRKQDDSGAPDGEDAA</sequence>
<dbReference type="InterPro" id="IPR000297">
    <property type="entry name" value="PPIase_PpiC"/>
</dbReference>
<evidence type="ECO:0000259" key="9">
    <source>
        <dbReference type="PROSITE" id="PS50198"/>
    </source>
</evidence>
<keyword evidence="6 7" id="KW-0413">Isomerase</keyword>
<name>A0A2A2I387_9GAMM</name>
<dbReference type="InterPro" id="IPR023058">
    <property type="entry name" value="PPIase_PpiC_CS"/>
</dbReference>
<dbReference type="EC" id="5.2.1.8" evidence="7"/>
<evidence type="ECO:0000313" key="10">
    <source>
        <dbReference type="EMBL" id="PAV25764.1"/>
    </source>
</evidence>
<comment type="catalytic activity">
    <reaction evidence="7">
        <text>[protein]-peptidylproline (omega=180) = [protein]-peptidylproline (omega=0)</text>
        <dbReference type="Rhea" id="RHEA:16237"/>
        <dbReference type="Rhea" id="RHEA-COMP:10747"/>
        <dbReference type="Rhea" id="RHEA-COMP:10748"/>
        <dbReference type="ChEBI" id="CHEBI:83833"/>
        <dbReference type="ChEBI" id="CHEBI:83834"/>
        <dbReference type="EC" id="5.2.1.8"/>
    </reaction>
</comment>
<dbReference type="SUPFAM" id="SSF54534">
    <property type="entry name" value="FKBP-like"/>
    <property type="match status" value="2"/>
</dbReference>
<dbReference type="Gene3D" id="1.10.4030.10">
    <property type="entry name" value="Porin chaperone SurA, peptide-binding domain"/>
    <property type="match status" value="1"/>
</dbReference>
<dbReference type="Gene3D" id="3.10.50.40">
    <property type="match status" value="2"/>
</dbReference>
<evidence type="ECO:0000256" key="3">
    <source>
        <dbReference type="ARBA" id="ARBA00022764"/>
    </source>
</evidence>
<dbReference type="EMBL" id="NMPM01000049">
    <property type="protein sequence ID" value="PAV25764.1"/>
    <property type="molecule type" value="Genomic_DNA"/>
</dbReference>
<dbReference type="InterPro" id="IPR046357">
    <property type="entry name" value="PPIase_dom_sf"/>
</dbReference>
<keyword evidence="1 7" id="KW-0732">Signal</keyword>
<dbReference type="SUPFAM" id="SSF109998">
    <property type="entry name" value="Triger factor/SurA peptide-binding domain-like"/>
    <property type="match status" value="1"/>
</dbReference>
<evidence type="ECO:0000256" key="5">
    <source>
        <dbReference type="ARBA" id="ARBA00023186"/>
    </source>
</evidence>
<dbReference type="Pfam" id="PF09312">
    <property type="entry name" value="SurA_N"/>
    <property type="match status" value="1"/>
</dbReference>
<evidence type="ECO:0000313" key="11">
    <source>
        <dbReference type="Proteomes" id="UP000218332"/>
    </source>
</evidence>
<dbReference type="HAMAP" id="MF_01183">
    <property type="entry name" value="Chaperone_SurA"/>
    <property type="match status" value="1"/>
</dbReference>
<dbReference type="InterPro" id="IPR015391">
    <property type="entry name" value="SurA_N"/>
</dbReference>
<dbReference type="AlphaFoldDB" id="A0A2A2I387"/>
<dbReference type="PANTHER" id="PTHR47637">
    <property type="entry name" value="CHAPERONE SURA"/>
    <property type="match status" value="1"/>
</dbReference>
<comment type="caution">
    <text evidence="10">The sequence shown here is derived from an EMBL/GenBank/DDBJ whole genome shotgun (WGS) entry which is preliminary data.</text>
</comment>
<dbReference type="Pfam" id="PF13616">
    <property type="entry name" value="Rotamase_3"/>
    <property type="match status" value="1"/>
</dbReference>
<keyword evidence="3 7" id="KW-0574">Periplasm</keyword>
<comment type="subcellular location">
    <subcellularLocation>
        <location evidence="7">Periplasm</location>
    </subcellularLocation>
    <text evidence="7">Is capable of associating with the outer membrane.</text>
</comment>
<dbReference type="Proteomes" id="UP000218332">
    <property type="component" value="Unassembled WGS sequence"/>
</dbReference>
<dbReference type="Pfam" id="PF00639">
    <property type="entry name" value="Rotamase"/>
    <property type="match status" value="1"/>
</dbReference>
<comment type="domain">
    <text evidence="7">The PPIase activity resides only in the second parvulin domain. The N-terminal region and the C-terminal tail are necessary and sufficient for the chaperone activity of SurA. The PPIase activity is dispensable for SurA to function as a chaperone. The N-terminal region and the C-terminal tail are also required for porin recognition.</text>
</comment>
<keyword evidence="11" id="KW-1185">Reference proteome</keyword>
<dbReference type="InterPro" id="IPR023034">
    <property type="entry name" value="PPIase_SurA"/>
</dbReference>
<dbReference type="GO" id="GO:0051082">
    <property type="term" value="F:unfolded protein binding"/>
    <property type="evidence" value="ECO:0007669"/>
    <property type="project" value="UniProtKB-UniRule"/>
</dbReference>
<keyword evidence="5 7" id="KW-0143">Chaperone</keyword>
<dbReference type="InterPro" id="IPR027304">
    <property type="entry name" value="Trigger_fact/SurA_dom_sf"/>
</dbReference>
<reference evidence="10 11" key="1">
    <citation type="submission" date="2017-07" db="EMBL/GenBank/DDBJ databases">
        <title>Tamlnaduibacter salinus (Mi-7) genome sequencing.</title>
        <authorList>
            <person name="Verma A."/>
            <person name="Krishnamurthi S."/>
        </authorList>
    </citation>
    <scope>NUCLEOTIDE SEQUENCE [LARGE SCALE GENOMIC DNA]</scope>
    <source>
        <strain evidence="10 11">Mi-7</strain>
    </source>
</reference>
<dbReference type="PROSITE" id="PS01096">
    <property type="entry name" value="PPIC_PPIASE_1"/>
    <property type="match status" value="1"/>
</dbReference>
<dbReference type="GO" id="GO:0043165">
    <property type="term" value="P:Gram-negative-bacterium-type cell outer membrane assembly"/>
    <property type="evidence" value="ECO:0007669"/>
    <property type="project" value="InterPro"/>
</dbReference>
<evidence type="ECO:0000256" key="4">
    <source>
        <dbReference type="ARBA" id="ARBA00023110"/>
    </source>
</evidence>
<dbReference type="PROSITE" id="PS50198">
    <property type="entry name" value="PPIC_PPIASE_2"/>
    <property type="match status" value="2"/>
</dbReference>
<evidence type="ECO:0000256" key="7">
    <source>
        <dbReference type="HAMAP-Rule" id="MF_01183"/>
    </source>
</evidence>
<feature type="domain" description="PpiC" evidence="9">
    <location>
        <begin position="177"/>
        <end position="278"/>
    </location>
</feature>